<evidence type="ECO:0000313" key="1">
    <source>
        <dbReference type="EMBL" id="MXV15755.1"/>
    </source>
</evidence>
<dbReference type="RefSeq" id="WP_160906729.1">
    <property type="nucleotide sequence ID" value="NZ_WVHS01000002.1"/>
</dbReference>
<proteinExistence type="predicted"/>
<sequence>MTTKLSFKNKNRLLVAGAAVFLLVAWNLAIRNTVNALSLNMQLEKQLNEQENLQDNPAYMRRNLQEIDLLLANYRVDSLGWSNEFWLTTSGIAARKKAEIMYEPARRSAEDDSVKTVLTQSIRMKAGYRTLVVLLDTLARVKHMGMISTVSIKSVRQPGLQESGQPVMEVSFRAIKNIKK</sequence>
<keyword evidence="2" id="KW-1185">Reference proteome</keyword>
<dbReference type="EMBL" id="WVHS01000002">
    <property type="protein sequence ID" value="MXV15755.1"/>
    <property type="molecule type" value="Genomic_DNA"/>
</dbReference>
<accession>A0A7K1XXL6</accession>
<evidence type="ECO:0000313" key="2">
    <source>
        <dbReference type="Proteomes" id="UP000451233"/>
    </source>
</evidence>
<name>A0A7K1XXL6_9SPHI</name>
<reference evidence="1 2" key="1">
    <citation type="submission" date="2019-11" db="EMBL/GenBank/DDBJ databases">
        <title>Pedobacter sp. HMF7056 Genome sequencing and assembly.</title>
        <authorList>
            <person name="Kang H."/>
            <person name="Kim H."/>
            <person name="Joh K."/>
        </authorList>
    </citation>
    <scope>NUCLEOTIDE SEQUENCE [LARGE SCALE GENOMIC DNA]</scope>
    <source>
        <strain evidence="1 2">HMF7056</strain>
    </source>
</reference>
<dbReference type="AlphaFoldDB" id="A0A7K1XXL6"/>
<protein>
    <submittedName>
        <fullName evidence="1">Uncharacterized protein</fullName>
    </submittedName>
</protein>
<gene>
    <name evidence="1" type="ORF">GS398_10605</name>
</gene>
<dbReference type="Proteomes" id="UP000451233">
    <property type="component" value="Unassembled WGS sequence"/>
</dbReference>
<comment type="caution">
    <text evidence="1">The sequence shown here is derived from an EMBL/GenBank/DDBJ whole genome shotgun (WGS) entry which is preliminary data.</text>
</comment>
<organism evidence="1 2">
    <name type="scientific">Hufsiella ginkgonis</name>
    <dbReference type="NCBI Taxonomy" id="2695274"/>
    <lineage>
        <taxon>Bacteria</taxon>
        <taxon>Pseudomonadati</taxon>
        <taxon>Bacteroidota</taxon>
        <taxon>Sphingobacteriia</taxon>
        <taxon>Sphingobacteriales</taxon>
        <taxon>Sphingobacteriaceae</taxon>
        <taxon>Hufsiella</taxon>
    </lineage>
</organism>